<dbReference type="PROSITE" id="PS50294">
    <property type="entry name" value="WD_REPEATS_REGION"/>
    <property type="match status" value="1"/>
</dbReference>
<dbReference type="PROSITE" id="PS50082">
    <property type="entry name" value="WD_REPEATS_2"/>
    <property type="match status" value="1"/>
</dbReference>
<protein>
    <submittedName>
        <fullName evidence="4">Uncharacterized protein</fullName>
    </submittedName>
</protein>
<name>T0S7X9_SAPDV</name>
<dbReference type="InterPro" id="IPR051362">
    <property type="entry name" value="WD_repeat_creC_regulators"/>
</dbReference>
<dbReference type="InterPro" id="IPR015943">
    <property type="entry name" value="WD40/YVTN_repeat-like_dom_sf"/>
</dbReference>
<dbReference type="OMA" id="CEGHRSW"/>
<evidence type="ECO:0000313" key="5">
    <source>
        <dbReference type="Proteomes" id="UP000030762"/>
    </source>
</evidence>
<evidence type="ECO:0000256" key="1">
    <source>
        <dbReference type="ARBA" id="ARBA00022574"/>
    </source>
</evidence>
<dbReference type="InterPro" id="IPR001680">
    <property type="entry name" value="WD40_rpt"/>
</dbReference>
<dbReference type="PANTHER" id="PTHR14107:SF16">
    <property type="entry name" value="AT02583P"/>
    <property type="match status" value="1"/>
</dbReference>
<organism evidence="4 5">
    <name type="scientific">Saprolegnia diclina (strain VS20)</name>
    <dbReference type="NCBI Taxonomy" id="1156394"/>
    <lineage>
        <taxon>Eukaryota</taxon>
        <taxon>Sar</taxon>
        <taxon>Stramenopiles</taxon>
        <taxon>Oomycota</taxon>
        <taxon>Saprolegniomycetes</taxon>
        <taxon>Saprolegniales</taxon>
        <taxon>Saprolegniaceae</taxon>
        <taxon>Saprolegnia</taxon>
    </lineage>
</organism>
<dbReference type="Proteomes" id="UP000030762">
    <property type="component" value="Unassembled WGS sequence"/>
</dbReference>
<sequence>MTGGVAGGELRAATGSIYMLERAFDSMDALTSLDKRAGLHVMNVPLGHDDDDDERDVLAHRRYHWNRKCSLSFVETKTFIPYRTMAETPRSAKQPDVFVLHNVLNYVFVYPFPSFEAPVDVMRFNSTPICHDFRLPMLPTQPTNVVLALLSSDIVVLDPLHGLDTYSHHNRGGQICASPVTTVKWVGQSHTEFVVAHESGDLFLYDHTWRDESIASLVSEESPDFPIRSQREDRVNPTLHWKVSGSAIYDVAFSPHGKYLALAGRDGSLTVVQFHLQRKIALMKSVFGALTTLAWSPDSNYLLSGGQDDCVTLWSLRHNAAIVRCEGHRSWVTSVAFDEWFCSPQHLRFGSVGEDGMLCLWDVPILSDVDETSAVACRILSAPTLTATLYEGPATHVVFRAKSIAVSARDGAVRVYARPPNDCFPEEILAQNIPSYSIN</sequence>
<feature type="repeat" description="WD" evidence="3">
    <location>
        <begin position="283"/>
        <end position="324"/>
    </location>
</feature>
<dbReference type="STRING" id="1156394.T0S7X9"/>
<gene>
    <name evidence="4" type="ORF">SDRG_01268</name>
</gene>
<dbReference type="VEuPathDB" id="FungiDB:SDRG_01268"/>
<accession>T0S7X9</accession>
<dbReference type="AlphaFoldDB" id="T0S7X9"/>
<dbReference type="EMBL" id="JH767134">
    <property type="protein sequence ID" value="EQC41293.1"/>
    <property type="molecule type" value="Genomic_DNA"/>
</dbReference>
<reference evidence="4 5" key="1">
    <citation type="submission" date="2012-04" db="EMBL/GenBank/DDBJ databases">
        <title>The Genome Sequence of Saprolegnia declina VS20.</title>
        <authorList>
            <consortium name="The Broad Institute Genome Sequencing Platform"/>
            <person name="Russ C."/>
            <person name="Nusbaum C."/>
            <person name="Tyler B."/>
            <person name="van West P."/>
            <person name="Dieguez-Uribeondo J."/>
            <person name="de Bruijn I."/>
            <person name="Tripathy S."/>
            <person name="Jiang R."/>
            <person name="Young S.K."/>
            <person name="Zeng Q."/>
            <person name="Gargeya S."/>
            <person name="Fitzgerald M."/>
            <person name="Haas B."/>
            <person name="Abouelleil A."/>
            <person name="Alvarado L."/>
            <person name="Arachchi H.M."/>
            <person name="Berlin A."/>
            <person name="Chapman S.B."/>
            <person name="Goldberg J."/>
            <person name="Griggs A."/>
            <person name="Gujja S."/>
            <person name="Hansen M."/>
            <person name="Howarth C."/>
            <person name="Imamovic A."/>
            <person name="Larimer J."/>
            <person name="McCowen C."/>
            <person name="Montmayeur A."/>
            <person name="Murphy C."/>
            <person name="Neiman D."/>
            <person name="Pearson M."/>
            <person name="Priest M."/>
            <person name="Roberts A."/>
            <person name="Saif S."/>
            <person name="Shea T."/>
            <person name="Sisk P."/>
            <person name="Sykes S."/>
            <person name="Wortman J."/>
            <person name="Nusbaum C."/>
            <person name="Birren B."/>
        </authorList>
    </citation>
    <scope>NUCLEOTIDE SEQUENCE [LARGE SCALE GENOMIC DNA]</scope>
    <source>
        <strain evidence="4 5">VS20</strain>
    </source>
</reference>
<dbReference type="SMART" id="SM00320">
    <property type="entry name" value="WD40"/>
    <property type="match status" value="5"/>
</dbReference>
<proteinExistence type="predicted"/>
<keyword evidence="1 3" id="KW-0853">WD repeat</keyword>
<dbReference type="Pfam" id="PF00400">
    <property type="entry name" value="WD40"/>
    <property type="match status" value="3"/>
</dbReference>
<evidence type="ECO:0000313" key="4">
    <source>
        <dbReference type="EMBL" id="EQC41293.1"/>
    </source>
</evidence>
<evidence type="ECO:0000256" key="2">
    <source>
        <dbReference type="ARBA" id="ARBA00022737"/>
    </source>
</evidence>
<dbReference type="PANTHER" id="PTHR14107">
    <property type="entry name" value="WD REPEAT PROTEIN"/>
    <property type="match status" value="1"/>
</dbReference>
<evidence type="ECO:0000256" key="3">
    <source>
        <dbReference type="PROSITE-ProRule" id="PRU00221"/>
    </source>
</evidence>
<dbReference type="OrthoDB" id="68820at2759"/>
<keyword evidence="5" id="KW-1185">Reference proteome</keyword>
<dbReference type="InterPro" id="IPR036322">
    <property type="entry name" value="WD40_repeat_dom_sf"/>
</dbReference>
<keyword evidence="2" id="KW-0677">Repeat</keyword>
<dbReference type="InParanoid" id="T0S7X9"/>
<dbReference type="GeneID" id="19941995"/>
<dbReference type="eggNOG" id="KOG2394">
    <property type="taxonomic scope" value="Eukaryota"/>
</dbReference>
<dbReference type="Gene3D" id="2.130.10.10">
    <property type="entry name" value="YVTN repeat-like/Quinoprotein amine dehydrogenase"/>
    <property type="match status" value="1"/>
</dbReference>
<dbReference type="RefSeq" id="XP_008605007.1">
    <property type="nucleotide sequence ID" value="XM_008606785.1"/>
</dbReference>
<dbReference type="SUPFAM" id="SSF50978">
    <property type="entry name" value="WD40 repeat-like"/>
    <property type="match status" value="1"/>
</dbReference>